<dbReference type="AlphaFoldDB" id="A0AAE0KBW1"/>
<reference evidence="1" key="2">
    <citation type="submission" date="2023-06" db="EMBL/GenBank/DDBJ databases">
        <authorList>
            <consortium name="Lawrence Berkeley National Laboratory"/>
            <person name="Haridas S."/>
            <person name="Hensen N."/>
            <person name="Bonometti L."/>
            <person name="Westerberg I."/>
            <person name="Brannstrom I.O."/>
            <person name="Guillou S."/>
            <person name="Cros-Aarteil S."/>
            <person name="Calhoun S."/>
            <person name="Kuo A."/>
            <person name="Mondo S."/>
            <person name="Pangilinan J."/>
            <person name="Riley R."/>
            <person name="Labutti K."/>
            <person name="Andreopoulos B."/>
            <person name="Lipzen A."/>
            <person name="Chen C."/>
            <person name="Yanf M."/>
            <person name="Daum C."/>
            <person name="Ng V."/>
            <person name="Clum A."/>
            <person name="Steindorff A."/>
            <person name="Ohm R."/>
            <person name="Martin F."/>
            <person name="Silar P."/>
            <person name="Natvig D."/>
            <person name="Lalanne C."/>
            <person name="Gautier V."/>
            <person name="Ament-Velasquez S.L."/>
            <person name="Kruys A."/>
            <person name="Hutchinson M.I."/>
            <person name="Powell A.J."/>
            <person name="Barry K."/>
            <person name="Miller A.N."/>
            <person name="Grigoriev I.V."/>
            <person name="Debuchy R."/>
            <person name="Gladieux P."/>
            <person name="Thoren M.H."/>
            <person name="Johannesson H."/>
        </authorList>
    </citation>
    <scope>NUCLEOTIDE SEQUENCE</scope>
    <source>
        <strain evidence="1">CBS 958.72</strain>
    </source>
</reference>
<keyword evidence="2" id="KW-1185">Reference proteome</keyword>
<reference evidence="1" key="1">
    <citation type="journal article" date="2023" name="Mol. Phylogenet. Evol.">
        <title>Genome-scale phylogeny and comparative genomics of the fungal order Sordariales.</title>
        <authorList>
            <person name="Hensen N."/>
            <person name="Bonometti L."/>
            <person name="Westerberg I."/>
            <person name="Brannstrom I.O."/>
            <person name="Guillou S."/>
            <person name="Cros-Aarteil S."/>
            <person name="Calhoun S."/>
            <person name="Haridas S."/>
            <person name="Kuo A."/>
            <person name="Mondo S."/>
            <person name="Pangilinan J."/>
            <person name="Riley R."/>
            <person name="LaButti K."/>
            <person name="Andreopoulos B."/>
            <person name="Lipzen A."/>
            <person name="Chen C."/>
            <person name="Yan M."/>
            <person name="Daum C."/>
            <person name="Ng V."/>
            <person name="Clum A."/>
            <person name="Steindorff A."/>
            <person name="Ohm R.A."/>
            <person name="Martin F."/>
            <person name="Silar P."/>
            <person name="Natvig D.O."/>
            <person name="Lalanne C."/>
            <person name="Gautier V."/>
            <person name="Ament-Velasquez S.L."/>
            <person name="Kruys A."/>
            <person name="Hutchinson M.I."/>
            <person name="Powell A.J."/>
            <person name="Barry K."/>
            <person name="Miller A.N."/>
            <person name="Grigoriev I.V."/>
            <person name="Debuchy R."/>
            <person name="Gladieux P."/>
            <person name="Hiltunen Thoren M."/>
            <person name="Johannesson H."/>
        </authorList>
    </citation>
    <scope>NUCLEOTIDE SEQUENCE</scope>
    <source>
        <strain evidence="1">CBS 958.72</strain>
    </source>
</reference>
<comment type="caution">
    <text evidence="1">The sequence shown here is derived from an EMBL/GenBank/DDBJ whole genome shotgun (WGS) entry which is preliminary data.</text>
</comment>
<dbReference type="Proteomes" id="UP001287356">
    <property type="component" value="Unassembled WGS sequence"/>
</dbReference>
<organism evidence="1 2">
    <name type="scientific">Lasiosphaeria ovina</name>
    <dbReference type="NCBI Taxonomy" id="92902"/>
    <lineage>
        <taxon>Eukaryota</taxon>
        <taxon>Fungi</taxon>
        <taxon>Dikarya</taxon>
        <taxon>Ascomycota</taxon>
        <taxon>Pezizomycotina</taxon>
        <taxon>Sordariomycetes</taxon>
        <taxon>Sordariomycetidae</taxon>
        <taxon>Sordariales</taxon>
        <taxon>Lasiosphaeriaceae</taxon>
        <taxon>Lasiosphaeria</taxon>
    </lineage>
</organism>
<evidence type="ECO:0000313" key="2">
    <source>
        <dbReference type="Proteomes" id="UP001287356"/>
    </source>
</evidence>
<gene>
    <name evidence="1" type="ORF">B0T24DRAFT_256725</name>
</gene>
<accession>A0AAE0KBW1</accession>
<name>A0AAE0KBW1_9PEZI</name>
<proteinExistence type="predicted"/>
<dbReference type="EMBL" id="JAULSN010000004">
    <property type="protein sequence ID" value="KAK3373315.1"/>
    <property type="molecule type" value="Genomic_DNA"/>
</dbReference>
<protein>
    <submittedName>
        <fullName evidence="1">Uncharacterized protein</fullName>
    </submittedName>
</protein>
<evidence type="ECO:0000313" key="1">
    <source>
        <dbReference type="EMBL" id="KAK3373315.1"/>
    </source>
</evidence>
<sequence>MPSSPFWRGFGVAMQMQALSSAEMWMLAPKHSDTCQPASHGSASLGNSVSYLCACSSDRPNWSGPLFLCGFRRRVTAYVPCMCCISRANEARLTWCSFNGWRLRSECPHCANIHSRTLDGYPCGAYCALVRMGL</sequence>